<dbReference type="EMBL" id="CAICTM010000018">
    <property type="protein sequence ID" value="CAB9497315.1"/>
    <property type="molecule type" value="Genomic_DNA"/>
</dbReference>
<evidence type="ECO:0000256" key="1">
    <source>
        <dbReference type="SAM" id="MobiDB-lite"/>
    </source>
</evidence>
<dbReference type="AlphaFoldDB" id="A0A9N8DB85"/>
<organism evidence="2 3">
    <name type="scientific">Seminavis robusta</name>
    <dbReference type="NCBI Taxonomy" id="568900"/>
    <lineage>
        <taxon>Eukaryota</taxon>
        <taxon>Sar</taxon>
        <taxon>Stramenopiles</taxon>
        <taxon>Ochrophyta</taxon>
        <taxon>Bacillariophyta</taxon>
        <taxon>Bacillariophyceae</taxon>
        <taxon>Bacillariophycidae</taxon>
        <taxon>Naviculales</taxon>
        <taxon>Naviculaceae</taxon>
        <taxon>Seminavis</taxon>
    </lineage>
</organism>
<feature type="compositionally biased region" description="Polar residues" evidence="1">
    <location>
        <begin position="772"/>
        <end position="782"/>
    </location>
</feature>
<feature type="compositionally biased region" description="Polar residues" evidence="1">
    <location>
        <begin position="790"/>
        <end position="809"/>
    </location>
</feature>
<evidence type="ECO:0000313" key="3">
    <source>
        <dbReference type="Proteomes" id="UP001153069"/>
    </source>
</evidence>
<dbReference type="Proteomes" id="UP001153069">
    <property type="component" value="Unassembled WGS sequence"/>
</dbReference>
<sequence length="845" mass="94793">MTPRKSIRIQNQLVSDEADVEAETAAAVDDAVDDAAAESTLSFFDSSKRFISFNMCAEAQEWPGLPAHLGAKWYQVLNDDGLSRTTLDKMAMAFLDTSEQVKKIAEGEIADHYLRTFILSAFLKEVPHLITTNFFVIGTKGLGKIATIFSVCNQLQEESDDNKLRWLREVVGQHKWKPLGFKSEKPSRNALVGECLSLGMRCFEALCHGEAAKMDELRLRLISLLKKIAEQADKLMLPPQAWDYAKIEGWGYRKFGRGKGLAMSIDFLQRVQEDPENHILGLNRADFTVLKEAMQNKTVGAWMRGDTQLALFYLTWMDEPMLAFLCRMLCSSLKSVADVKAKAEEMMADVPKETQDVFIEFARHGSRCLGSETLVPDLRLSGIEKPKDRELKQEQRDLEEVDTARNRRETQKKCMDNFIESAAMLLKHLLVPEHQHQHQQRHQSQDATKSAQRRQQRRAGVEQEAQRRQAEEVAANVEQLEDNPTVNLDDSVGGQREQQQRRQGATAVEDAAEMERKELRSQLEDACAREDDLKTKLQSAENGRNEALSQLGNVQQELKAARAQRSEANSKLADVQGQNQSAVADKERAESQLKESQEQLNTVLASRDALTEELTKSKDREKSLKAQVDTVIRELDTFERALNTGERALNTCERALRDSQETGDRLMAELSNLQFENERLAQRLMKMSKMNKMLAAKKAENHQNESTELEVQTTITTQQMPMVAAPDACASFGEQSPAKVSEEGDQMTGDGIAGIDEPRQKTKRDATEGRSKSQGNGNINNQRSKKQRLESSVTTASPCTNRGSSSTGQVRVKCESVSPSAPNNPPVKKKYDPEVLVTAVVKKEC</sequence>
<evidence type="ECO:0000313" key="2">
    <source>
        <dbReference type="EMBL" id="CAB9497315.1"/>
    </source>
</evidence>
<feature type="compositionally biased region" description="Low complexity" evidence="1">
    <location>
        <begin position="493"/>
        <end position="504"/>
    </location>
</feature>
<feature type="region of interest" description="Disordered" evidence="1">
    <location>
        <begin position="433"/>
        <end position="517"/>
    </location>
</feature>
<feature type="region of interest" description="Disordered" evidence="1">
    <location>
        <begin position="558"/>
        <end position="597"/>
    </location>
</feature>
<feature type="region of interest" description="Disordered" evidence="1">
    <location>
        <begin position="730"/>
        <end position="830"/>
    </location>
</feature>
<feature type="compositionally biased region" description="Basic and acidic residues" evidence="1">
    <location>
        <begin position="584"/>
        <end position="597"/>
    </location>
</feature>
<reference evidence="2" key="1">
    <citation type="submission" date="2020-06" db="EMBL/GenBank/DDBJ databases">
        <authorList>
            <consortium name="Plant Systems Biology data submission"/>
        </authorList>
    </citation>
    <scope>NUCLEOTIDE SEQUENCE</scope>
    <source>
        <strain evidence="2">D6</strain>
    </source>
</reference>
<protein>
    <submittedName>
        <fullName evidence="2">Uncharacterized protein</fullName>
    </submittedName>
</protein>
<gene>
    <name evidence="2" type="ORF">SEMRO_18_G012660.1</name>
</gene>
<keyword evidence="3" id="KW-1185">Reference proteome</keyword>
<accession>A0A9N8DB85</accession>
<feature type="compositionally biased region" description="Basic and acidic residues" evidence="1">
    <location>
        <begin position="459"/>
        <end position="471"/>
    </location>
</feature>
<proteinExistence type="predicted"/>
<comment type="caution">
    <text evidence="2">The sequence shown here is derived from an EMBL/GenBank/DDBJ whole genome shotgun (WGS) entry which is preliminary data.</text>
</comment>
<dbReference type="SUPFAM" id="SSF57997">
    <property type="entry name" value="Tropomyosin"/>
    <property type="match status" value="1"/>
</dbReference>
<feature type="compositionally biased region" description="Basic and acidic residues" evidence="1">
    <location>
        <begin position="756"/>
        <end position="771"/>
    </location>
</feature>
<name>A0A9N8DB85_9STRA</name>
<feature type="region of interest" description="Disordered" evidence="1">
    <location>
        <begin position="386"/>
        <end position="405"/>
    </location>
</feature>